<keyword evidence="3" id="KW-1185">Reference proteome</keyword>
<reference evidence="2" key="1">
    <citation type="submission" date="2021-10" db="EMBL/GenBank/DDBJ databases">
        <title>Novel species in genus Arthrobacter.</title>
        <authorList>
            <person name="Liu Y."/>
        </authorList>
    </citation>
    <scope>NUCLEOTIDE SEQUENCE</scope>
    <source>
        <strain evidence="2">Zg-Y786</strain>
    </source>
</reference>
<proteinExistence type="predicted"/>
<dbReference type="PANTHER" id="PTHR12993:SF29">
    <property type="entry name" value="BLR3841 PROTEIN"/>
    <property type="match status" value="1"/>
</dbReference>
<dbReference type="CDD" id="cd02440">
    <property type="entry name" value="AdoMet_MTases"/>
    <property type="match status" value="1"/>
</dbReference>
<dbReference type="PANTHER" id="PTHR12993">
    <property type="entry name" value="N-ACETYLGLUCOSAMINYL-PHOSPHATIDYLINOSITOL DE-N-ACETYLASE-RELATED"/>
    <property type="match status" value="1"/>
</dbReference>
<organism evidence="2 3">
    <name type="scientific">Arthrobacter gengyunqii</name>
    <dbReference type="NCBI Taxonomy" id="2886940"/>
    <lineage>
        <taxon>Bacteria</taxon>
        <taxon>Bacillati</taxon>
        <taxon>Actinomycetota</taxon>
        <taxon>Actinomycetes</taxon>
        <taxon>Micrococcales</taxon>
        <taxon>Micrococcaceae</taxon>
        <taxon>Arthrobacter</taxon>
    </lineage>
</organism>
<dbReference type="RefSeq" id="WP_227890973.1">
    <property type="nucleotide sequence ID" value="NZ_JAJFZQ010000005.1"/>
</dbReference>
<dbReference type="Gene3D" id="3.40.50.150">
    <property type="entry name" value="Vaccinia Virus protein VP39"/>
    <property type="match status" value="1"/>
</dbReference>
<dbReference type="InterPro" id="IPR029063">
    <property type="entry name" value="SAM-dependent_MTases_sf"/>
</dbReference>
<comment type="caution">
    <text evidence="2">The sequence shown here is derived from an EMBL/GenBank/DDBJ whole genome shotgun (WGS) entry which is preliminary data.</text>
</comment>
<dbReference type="SUPFAM" id="SSF102588">
    <property type="entry name" value="LmbE-like"/>
    <property type="match status" value="1"/>
</dbReference>
<dbReference type="EMBL" id="JAJFZQ010000005">
    <property type="protein sequence ID" value="MCC3266169.1"/>
    <property type="molecule type" value="Genomic_DNA"/>
</dbReference>
<keyword evidence="1" id="KW-0862">Zinc</keyword>
<sequence length="440" mass="48069">MSFSHLDDSVPEADWAPVLEGRSRLDLDQLIPPGSGRLVVLSAHPDDETLGAGGLIAKLAAQGTAVDVVVATAGEASHPDSPTFTAEQLARVRRVELRVAVALLAPKATVHFLDLPDGGLARHRTELDAALAAIVGPAAKDTVLAAPWRRDGHTDHDTAGRAAAALARTLGLPLLEYPIWLWHWGRPDDVPENLVRLPLGDAAAAKARAMDAHATQVRPLSGAPGDEALLSPGVVAHFERSFESFVLTRPRPPREVFEELYRTNSDPWQFEGSFYEHRKRALCLAMLPRPHFTAVFEPGCSIGVFTGELAGRADTVLSTDISERALELARQRLATAGNVRLEQGTVPRDWPQDTFDLVVVSEIGYFLQHSELLEVAERSELSLSADGVILLCHWRHPNEGWELTGDQVHDAFRARNGLRVIAEHCEEDFRIDVLARAEMP</sequence>
<evidence type="ECO:0000313" key="2">
    <source>
        <dbReference type="EMBL" id="MCC3266169.1"/>
    </source>
</evidence>
<evidence type="ECO:0000313" key="3">
    <source>
        <dbReference type="Proteomes" id="UP001139168"/>
    </source>
</evidence>
<accession>A0ABS8GHP8</accession>
<dbReference type="Pfam" id="PF05401">
    <property type="entry name" value="NodS"/>
    <property type="match status" value="1"/>
</dbReference>
<protein>
    <submittedName>
        <fullName evidence="2">PIG-L family deacetylase</fullName>
    </submittedName>
</protein>
<dbReference type="InterPro" id="IPR024078">
    <property type="entry name" value="LmbE-like_dom_sf"/>
</dbReference>
<evidence type="ECO:0000256" key="1">
    <source>
        <dbReference type="ARBA" id="ARBA00022833"/>
    </source>
</evidence>
<dbReference type="Proteomes" id="UP001139168">
    <property type="component" value="Unassembled WGS sequence"/>
</dbReference>
<dbReference type="InterPro" id="IPR008715">
    <property type="entry name" value="SAM-MeTfrase_NodS-like"/>
</dbReference>
<dbReference type="SUPFAM" id="SSF53335">
    <property type="entry name" value="S-adenosyl-L-methionine-dependent methyltransferases"/>
    <property type="match status" value="1"/>
</dbReference>
<name>A0ABS8GHP8_9MICC</name>
<gene>
    <name evidence="2" type="ORF">LJ752_08945</name>
</gene>
<dbReference type="InterPro" id="IPR003737">
    <property type="entry name" value="GlcNAc_PI_deacetylase-related"/>
</dbReference>
<dbReference type="Pfam" id="PF02585">
    <property type="entry name" value="PIG-L"/>
    <property type="match status" value="1"/>
</dbReference>
<dbReference type="Gene3D" id="3.40.50.10320">
    <property type="entry name" value="LmbE-like"/>
    <property type="match status" value="1"/>
</dbReference>